<comment type="subcellular location">
    <subcellularLocation>
        <location evidence="1">Cell membrane</location>
        <topology evidence="1">Single-pass membrane protein</topology>
    </subcellularLocation>
</comment>
<keyword evidence="10" id="KW-0966">Cell projection</keyword>
<keyword evidence="3" id="KW-1003">Cell membrane</keyword>
<proteinExistence type="inferred from homology"/>
<dbReference type="Proteomes" id="UP000476055">
    <property type="component" value="Unassembled WGS sequence"/>
</dbReference>
<accession>A0A6L5YFL1</accession>
<feature type="domain" description="OmpA-like" evidence="9">
    <location>
        <begin position="150"/>
        <end position="273"/>
    </location>
</feature>
<evidence type="ECO:0000313" key="10">
    <source>
        <dbReference type="EMBL" id="MST57074.1"/>
    </source>
</evidence>
<feature type="region of interest" description="Disordered" evidence="8">
    <location>
        <begin position="239"/>
        <end position="262"/>
    </location>
</feature>
<dbReference type="CDD" id="cd07185">
    <property type="entry name" value="OmpA_C-like"/>
    <property type="match status" value="1"/>
</dbReference>
<keyword evidence="10" id="KW-0282">Flagellum</keyword>
<protein>
    <submittedName>
        <fullName evidence="10">Flagellar motor protein MotB</fullName>
    </submittedName>
</protein>
<dbReference type="PROSITE" id="PS51123">
    <property type="entry name" value="OMPA_2"/>
    <property type="match status" value="1"/>
</dbReference>
<reference evidence="10 11" key="1">
    <citation type="submission" date="2019-08" db="EMBL/GenBank/DDBJ databases">
        <title>In-depth cultivation of the pig gut microbiome towards novel bacterial diversity and tailored functional studies.</title>
        <authorList>
            <person name="Wylensek D."/>
            <person name="Hitch T.C.A."/>
            <person name="Clavel T."/>
        </authorList>
    </citation>
    <scope>NUCLEOTIDE SEQUENCE [LARGE SCALE GENOMIC DNA]</scope>
    <source>
        <strain evidence="10 11">WCA3-601-WT-6H</strain>
    </source>
</reference>
<evidence type="ECO:0000256" key="1">
    <source>
        <dbReference type="ARBA" id="ARBA00004162"/>
    </source>
</evidence>
<dbReference type="EMBL" id="VUMU01000002">
    <property type="protein sequence ID" value="MST57074.1"/>
    <property type="molecule type" value="Genomic_DNA"/>
</dbReference>
<dbReference type="AlphaFoldDB" id="A0A6L5YFL1"/>
<sequence length="276" mass="30228">MAKRKPEDPPAGSPAWMATFSDLMNLLLCFFVMLFSMSSIDANKWDEMAAAMSNSAFSIFNAGSTAIGEGILISNGVSQLNDLDEYISNAGRNADSETDSDNYEKYDSTEALQEALNEKNLQSNEELSEMVQEAVNEDSLADQVDVSFTAQYVQLSMKGALLFDSGSDSLKEQSKTVLDKVGVILERYGSDSVIEIEGHTDNVPIHSARFADNEELSSARALSVFYYLVDNTSLNPANLRHAGMGDRTPVADNSTEEGRSKNRRVEIRIYNPSAAN</sequence>
<name>A0A6L5YFL1_9FIRM</name>
<comment type="similarity">
    <text evidence="2">Belongs to the MotB family.</text>
</comment>
<keyword evidence="10" id="KW-0969">Cilium</keyword>
<evidence type="ECO:0000256" key="5">
    <source>
        <dbReference type="ARBA" id="ARBA00022989"/>
    </source>
</evidence>
<evidence type="ECO:0000256" key="2">
    <source>
        <dbReference type="ARBA" id="ARBA00008914"/>
    </source>
</evidence>
<dbReference type="InterPro" id="IPR036737">
    <property type="entry name" value="OmpA-like_sf"/>
</dbReference>
<evidence type="ECO:0000256" key="6">
    <source>
        <dbReference type="ARBA" id="ARBA00023136"/>
    </source>
</evidence>
<evidence type="ECO:0000256" key="4">
    <source>
        <dbReference type="ARBA" id="ARBA00022692"/>
    </source>
</evidence>
<evidence type="ECO:0000313" key="11">
    <source>
        <dbReference type="Proteomes" id="UP000476055"/>
    </source>
</evidence>
<keyword evidence="5" id="KW-1133">Transmembrane helix</keyword>
<dbReference type="InterPro" id="IPR050330">
    <property type="entry name" value="Bact_OuterMem_StrucFunc"/>
</dbReference>
<evidence type="ECO:0000256" key="3">
    <source>
        <dbReference type="ARBA" id="ARBA00022475"/>
    </source>
</evidence>
<dbReference type="GO" id="GO:0005886">
    <property type="term" value="C:plasma membrane"/>
    <property type="evidence" value="ECO:0007669"/>
    <property type="project" value="UniProtKB-SubCell"/>
</dbReference>
<dbReference type="PANTHER" id="PTHR30329:SF21">
    <property type="entry name" value="LIPOPROTEIN YIAD-RELATED"/>
    <property type="match status" value="1"/>
</dbReference>
<evidence type="ECO:0000256" key="8">
    <source>
        <dbReference type="SAM" id="MobiDB-lite"/>
    </source>
</evidence>
<dbReference type="Gene3D" id="3.30.1330.60">
    <property type="entry name" value="OmpA-like domain"/>
    <property type="match status" value="1"/>
</dbReference>
<keyword evidence="6 7" id="KW-0472">Membrane</keyword>
<dbReference type="Pfam" id="PF00691">
    <property type="entry name" value="OmpA"/>
    <property type="match status" value="1"/>
</dbReference>
<keyword evidence="4" id="KW-0812">Transmembrane</keyword>
<dbReference type="RefSeq" id="WP_154495091.1">
    <property type="nucleotide sequence ID" value="NZ_VUMU01000002.1"/>
</dbReference>
<dbReference type="SUPFAM" id="SSF103088">
    <property type="entry name" value="OmpA-like"/>
    <property type="match status" value="1"/>
</dbReference>
<evidence type="ECO:0000256" key="7">
    <source>
        <dbReference type="PROSITE-ProRule" id="PRU00473"/>
    </source>
</evidence>
<keyword evidence="11" id="KW-1185">Reference proteome</keyword>
<gene>
    <name evidence="10" type="ORF">FYJ59_02230</name>
</gene>
<comment type="caution">
    <text evidence="10">The sequence shown here is derived from an EMBL/GenBank/DDBJ whole genome shotgun (WGS) entry which is preliminary data.</text>
</comment>
<dbReference type="Pfam" id="PF13677">
    <property type="entry name" value="MotB_plug"/>
    <property type="match status" value="1"/>
</dbReference>
<dbReference type="PANTHER" id="PTHR30329">
    <property type="entry name" value="STATOR ELEMENT OF FLAGELLAR MOTOR COMPLEX"/>
    <property type="match status" value="1"/>
</dbReference>
<dbReference type="InterPro" id="IPR025713">
    <property type="entry name" value="MotB-like_N_dom"/>
</dbReference>
<dbReference type="InterPro" id="IPR006665">
    <property type="entry name" value="OmpA-like"/>
</dbReference>
<evidence type="ECO:0000259" key="9">
    <source>
        <dbReference type="PROSITE" id="PS51123"/>
    </source>
</evidence>
<organism evidence="10 11">
    <name type="scientific">Waltera intestinalis</name>
    <dbReference type="NCBI Taxonomy" id="2606635"/>
    <lineage>
        <taxon>Bacteria</taxon>
        <taxon>Bacillati</taxon>
        <taxon>Bacillota</taxon>
        <taxon>Clostridia</taxon>
        <taxon>Lachnospirales</taxon>
        <taxon>Lachnospiraceae</taxon>
        <taxon>Waltera</taxon>
    </lineage>
</organism>